<evidence type="ECO:0000256" key="2">
    <source>
        <dbReference type="ARBA" id="ARBA00010441"/>
    </source>
</evidence>
<keyword evidence="4" id="KW-0812">Transmembrane</keyword>
<feature type="transmembrane region" description="Helical" evidence="4">
    <location>
        <begin position="93"/>
        <end position="110"/>
    </location>
</feature>
<comment type="similarity">
    <text evidence="2">Belongs to the CDP-alcohol phosphatidyltransferase class-I family.</text>
</comment>
<gene>
    <name evidence="5" type="ORF">ElyMa_002843600</name>
</gene>
<evidence type="ECO:0000313" key="5">
    <source>
        <dbReference type="EMBL" id="GFS01652.1"/>
    </source>
</evidence>
<keyword evidence="3 4" id="KW-0472">Membrane</keyword>
<dbReference type="EMBL" id="BMAT01005886">
    <property type="protein sequence ID" value="GFS01652.1"/>
    <property type="molecule type" value="Genomic_DNA"/>
</dbReference>
<accession>A0AAV4HUN4</accession>
<feature type="transmembrane region" description="Helical" evidence="4">
    <location>
        <begin position="116"/>
        <end position="137"/>
    </location>
</feature>
<dbReference type="GO" id="GO:0005794">
    <property type="term" value="C:Golgi apparatus"/>
    <property type="evidence" value="ECO:0007669"/>
    <property type="project" value="TreeGrafter"/>
</dbReference>
<comment type="subcellular location">
    <subcellularLocation>
        <location evidence="1">Membrane</location>
    </subcellularLocation>
</comment>
<evidence type="ECO:0000256" key="1">
    <source>
        <dbReference type="ARBA" id="ARBA00004370"/>
    </source>
</evidence>
<dbReference type="AlphaFoldDB" id="A0AAV4HUN4"/>
<keyword evidence="4" id="KW-1133">Transmembrane helix</keyword>
<dbReference type="Proteomes" id="UP000762676">
    <property type="component" value="Unassembled WGS sequence"/>
</dbReference>
<dbReference type="GO" id="GO:0004307">
    <property type="term" value="F:ethanolaminephosphotransferase activity"/>
    <property type="evidence" value="ECO:0007669"/>
    <property type="project" value="TreeGrafter"/>
</dbReference>
<evidence type="ECO:0000256" key="3">
    <source>
        <dbReference type="ARBA" id="ARBA00023136"/>
    </source>
</evidence>
<dbReference type="PANTHER" id="PTHR10414">
    <property type="entry name" value="ETHANOLAMINEPHOSPHOTRANSFERASE"/>
    <property type="match status" value="1"/>
</dbReference>
<sequence>MFGLTFPFTFYNVYKAYKDKTGKMLSFLEAMRPLVSTLTLFTLMIHWSYISSIDIVQSQPRLYYWTVGTAFSHIACHLIIAQMSSTRCELINQSLLPLFTIVALVQFLTLNDVEVYLLWAYCIYITLKHVLFGIGVVKEMCEHFNIQAFSIPKVSVQ</sequence>
<keyword evidence="6" id="KW-1185">Reference proteome</keyword>
<reference evidence="5 6" key="1">
    <citation type="journal article" date="2021" name="Elife">
        <title>Chloroplast acquisition without the gene transfer in kleptoplastic sea slugs, Plakobranchus ocellatus.</title>
        <authorList>
            <person name="Maeda T."/>
            <person name="Takahashi S."/>
            <person name="Yoshida T."/>
            <person name="Shimamura S."/>
            <person name="Takaki Y."/>
            <person name="Nagai Y."/>
            <person name="Toyoda A."/>
            <person name="Suzuki Y."/>
            <person name="Arimoto A."/>
            <person name="Ishii H."/>
            <person name="Satoh N."/>
            <person name="Nishiyama T."/>
            <person name="Hasebe M."/>
            <person name="Maruyama T."/>
            <person name="Minagawa J."/>
            <person name="Obokata J."/>
            <person name="Shigenobu S."/>
        </authorList>
    </citation>
    <scope>NUCLEOTIDE SEQUENCE [LARGE SCALE GENOMIC DNA]</scope>
</reference>
<dbReference type="GO" id="GO:0005789">
    <property type="term" value="C:endoplasmic reticulum membrane"/>
    <property type="evidence" value="ECO:0007669"/>
    <property type="project" value="TreeGrafter"/>
</dbReference>
<protein>
    <submittedName>
        <fullName evidence="5">Ethanolaminephosphotransferase 1</fullName>
    </submittedName>
</protein>
<name>A0AAV4HUN4_9GAST</name>
<dbReference type="InterPro" id="IPR014472">
    <property type="entry name" value="CHOPT"/>
</dbReference>
<dbReference type="PANTHER" id="PTHR10414:SF71">
    <property type="entry name" value="FI05338P"/>
    <property type="match status" value="1"/>
</dbReference>
<comment type="caution">
    <text evidence="5">The sequence shown here is derived from an EMBL/GenBank/DDBJ whole genome shotgun (WGS) entry which is preliminary data.</text>
</comment>
<feature type="transmembrane region" description="Helical" evidence="4">
    <location>
        <begin position="30"/>
        <end position="50"/>
    </location>
</feature>
<evidence type="ECO:0000313" key="6">
    <source>
        <dbReference type="Proteomes" id="UP000762676"/>
    </source>
</evidence>
<proteinExistence type="inferred from homology"/>
<organism evidence="5 6">
    <name type="scientific">Elysia marginata</name>
    <dbReference type="NCBI Taxonomy" id="1093978"/>
    <lineage>
        <taxon>Eukaryota</taxon>
        <taxon>Metazoa</taxon>
        <taxon>Spiralia</taxon>
        <taxon>Lophotrochozoa</taxon>
        <taxon>Mollusca</taxon>
        <taxon>Gastropoda</taxon>
        <taxon>Heterobranchia</taxon>
        <taxon>Euthyneura</taxon>
        <taxon>Panpulmonata</taxon>
        <taxon>Sacoglossa</taxon>
        <taxon>Placobranchoidea</taxon>
        <taxon>Plakobranchidae</taxon>
        <taxon>Elysia</taxon>
    </lineage>
</organism>
<evidence type="ECO:0000256" key="4">
    <source>
        <dbReference type="SAM" id="Phobius"/>
    </source>
</evidence>
<dbReference type="GO" id="GO:0006646">
    <property type="term" value="P:phosphatidylethanolamine biosynthetic process"/>
    <property type="evidence" value="ECO:0007669"/>
    <property type="project" value="TreeGrafter"/>
</dbReference>
<feature type="transmembrane region" description="Helical" evidence="4">
    <location>
        <begin position="62"/>
        <end position="81"/>
    </location>
</feature>